<accession>A0A0M3JDP7</accession>
<evidence type="ECO:0000256" key="2">
    <source>
        <dbReference type="ARBA" id="ARBA00022490"/>
    </source>
</evidence>
<comment type="subcellular location">
    <subcellularLocation>
        <location evidence="1">Cytoplasm</location>
    </subcellularLocation>
</comment>
<evidence type="ECO:0000256" key="4">
    <source>
        <dbReference type="SAM" id="Coils"/>
    </source>
</evidence>
<feature type="domain" description="Cytohesin Ubiquitin Protein Inducing" evidence="5">
    <location>
        <begin position="18"/>
        <end position="99"/>
    </location>
</feature>
<evidence type="ECO:0000313" key="8">
    <source>
        <dbReference type="WBParaSite" id="ASIM_0000573601-mRNA-1"/>
    </source>
</evidence>
<dbReference type="InterPro" id="IPR021774">
    <property type="entry name" value="CUPID"/>
</dbReference>
<name>A0A0M3JDP7_ANISI</name>
<sequence>MSIKFSLDHNAVLLYFSEKSEEEKQKDIELYRELKQRKNELEEKLLAKLEELREVCIKEAEITGEMPKEIYKTLMPGEPEPKVKRRVGTAFCLSEDVFRKPADGVCRFAFLLHFLITNSQLEMLAGLYSRDLFIKSDARRVILKGNCGFSSKFGRVKNTLLKWIMVSG</sequence>
<evidence type="ECO:0000256" key="3">
    <source>
        <dbReference type="ARBA" id="ARBA00023054"/>
    </source>
</evidence>
<dbReference type="PANTHER" id="PTHR46079">
    <property type="entry name" value="FERM DOMAIN-CONTAINING PROTEIN 4"/>
    <property type="match status" value="1"/>
</dbReference>
<dbReference type="Proteomes" id="UP000267096">
    <property type="component" value="Unassembled WGS sequence"/>
</dbReference>
<organism evidence="8">
    <name type="scientific">Anisakis simplex</name>
    <name type="common">Herring worm</name>
    <dbReference type="NCBI Taxonomy" id="6269"/>
    <lineage>
        <taxon>Eukaryota</taxon>
        <taxon>Metazoa</taxon>
        <taxon>Ecdysozoa</taxon>
        <taxon>Nematoda</taxon>
        <taxon>Chromadorea</taxon>
        <taxon>Rhabditida</taxon>
        <taxon>Spirurina</taxon>
        <taxon>Ascaridomorpha</taxon>
        <taxon>Ascaridoidea</taxon>
        <taxon>Anisakidae</taxon>
        <taxon>Anisakis</taxon>
        <taxon>Anisakis simplex complex</taxon>
    </lineage>
</organism>
<dbReference type="PANTHER" id="PTHR46079:SF2">
    <property type="entry name" value="FERM DOMAIN-CONTAINING PROTEIN"/>
    <property type="match status" value="1"/>
</dbReference>
<dbReference type="AlphaFoldDB" id="A0A0M3JDP7"/>
<feature type="coiled-coil region" evidence="4">
    <location>
        <begin position="17"/>
        <end position="55"/>
    </location>
</feature>
<dbReference type="Pfam" id="PF11819">
    <property type="entry name" value="CUPID"/>
    <property type="match status" value="1"/>
</dbReference>
<reference evidence="8" key="1">
    <citation type="submission" date="2017-02" db="UniProtKB">
        <authorList>
            <consortium name="WormBaseParasite"/>
        </authorList>
    </citation>
    <scope>IDENTIFICATION</scope>
</reference>
<evidence type="ECO:0000313" key="6">
    <source>
        <dbReference type="EMBL" id="VDK25688.1"/>
    </source>
</evidence>
<dbReference type="GO" id="GO:0005737">
    <property type="term" value="C:cytoplasm"/>
    <property type="evidence" value="ECO:0007669"/>
    <property type="project" value="UniProtKB-SubCell"/>
</dbReference>
<proteinExistence type="predicted"/>
<keyword evidence="7" id="KW-1185">Reference proteome</keyword>
<evidence type="ECO:0000259" key="5">
    <source>
        <dbReference type="Pfam" id="PF11819"/>
    </source>
</evidence>
<gene>
    <name evidence="6" type="ORF">ASIM_LOCUS5530</name>
</gene>
<keyword evidence="2" id="KW-0963">Cytoplasm</keyword>
<dbReference type="EMBL" id="UYRR01010927">
    <property type="protein sequence ID" value="VDK25688.1"/>
    <property type="molecule type" value="Genomic_DNA"/>
</dbReference>
<evidence type="ECO:0000256" key="1">
    <source>
        <dbReference type="ARBA" id="ARBA00004496"/>
    </source>
</evidence>
<protein>
    <submittedName>
        <fullName evidence="8">DUF3338 domain-containing protein</fullName>
    </submittedName>
</protein>
<dbReference type="GO" id="GO:0090162">
    <property type="term" value="P:establishment of epithelial cell polarity"/>
    <property type="evidence" value="ECO:0007669"/>
    <property type="project" value="InterPro"/>
</dbReference>
<dbReference type="WBParaSite" id="ASIM_0000573601-mRNA-1">
    <property type="protein sequence ID" value="ASIM_0000573601-mRNA-1"/>
    <property type="gene ID" value="ASIM_0000573601"/>
</dbReference>
<dbReference type="OrthoDB" id="5864855at2759"/>
<keyword evidence="3 4" id="KW-0175">Coiled coil</keyword>
<dbReference type="InterPro" id="IPR047176">
    <property type="entry name" value="FRMD4A/B"/>
</dbReference>
<reference evidence="6 7" key="2">
    <citation type="submission" date="2018-11" db="EMBL/GenBank/DDBJ databases">
        <authorList>
            <consortium name="Pathogen Informatics"/>
        </authorList>
    </citation>
    <scope>NUCLEOTIDE SEQUENCE [LARGE SCALE GENOMIC DNA]</scope>
</reference>
<evidence type="ECO:0000313" key="7">
    <source>
        <dbReference type="Proteomes" id="UP000267096"/>
    </source>
</evidence>